<evidence type="ECO:0000313" key="29">
    <source>
        <dbReference type="EMBL" id="KAK6628757.1"/>
    </source>
</evidence>
<evidence type="ECO:0000256" key="17">
    <source>
        <dbReference type="ARBA" id="ARBA00023180"/>
    </source>
</evidence>
<comment type="cofactor">
    <cofactor evidence="1">
        <name>heme b</name>
        <dbReference type="ChEBI" id="CHEBI:60344"/>
    </cofactor>
</comment>
<keyword evidence="5" id="KW-0575">Peroxidase</keyword>
<protein>
    <recommendedName>
        <fullName evidence="31">Peroxidase</fullName>
    </recommendedName>
</protein>
<proteinExistence type="inferred from homology"/>
<dbReference type="InterPro" id="IPR037120">
    <property type="entry name" value="Haem_peroxidase_sf_animal"/>
</dbReference>
<dbReference type="GO" id="GO:0007399">
    <property type="term" value="P:nervous system development"/>
    <property type="evidence" value="ECO:0007669"/>
    <property type="project" value="UniProtKB-ARBA"/>
</dbReference>
<evidence type="ECO:0000256" key="11">
    <source>
        <dbReference type="ARBA" id="ARBA00022737"/>
    </source>
</evidence>
<evidence type="ECO:0000256" key="9">
    <source>
        <dbReference type="ARBA" id="ARBA00022723"/>
    </source>
</evidence>
<comment type="caution">
    <text evidence="29">The sequence shown here is derived from an EMBL/GenBank/DDBJ whole genome shotgun (WGS) entry which is preliminary data.</text>
</comment>
<dbReference type="GO" id="GO:0005615">
    <property type="term" value="C:extracellular space"/>
    <property type="evidence" value="ECO:0007669"/>
    <property type="project" value="TreeGrafter"/>
</dbReference>
<evidence type="ECO:0000259" key="27">
    <source>
        <dbReference type="PROSITE" id="PS50184"/>
    </source>
</evidence>
<evidence type="ECO:0000256" key="14">
    <source>
        <dbReference type="ARBA" id="ARBA00023004"/>
    </source>
</evidence>
<keyword evidence="16" id="KW-1015">Disulfide bond</keyword>
<evidence type="ECO:0000256" key="16">
    <source>
        <dbReference type="ARBA" id="ARBA00023157"/>
    </source>
</evidence>
<feature type="binding site" description="axial binding residue" evidence="25">
    <location>
        <position position="931"/>
    </location>
    <ligand>
        <name>heme b</name>
        <dbReference type="ChEBI" id="CHEBI:60344"/>
    </ligand>
    <ligandPart>
        <name>Fe</name>
        <dbReference type="ChEBI" id="CHEBI:18248"/>
    </ligandPart>
</feature>
<dbReference type="Gene3D" id="3.80.10.10">
    <property type="entry name" value="Ribonuclease Inhibitor"/>
    <property type="match status" value="1"/>
</dbReference>
<evidence type="ECO:0000256" key="22">
    <source>
        <dbReference type="ARBA" id="ARBA00048887"/>
    </source>
</evidence>
<keyword evidence="7 25" id="KW-0349">Heme</keyword>
<dbReference type="InterPro" id="IPR036179">
    <property type="entry name" value="Ig-like_dom_sf"/>
</dbReference>
<dbReference type="PRINTS" id="PR00457">
    <property type="entry name" value="ANPEROXIDASE"/>
</dbReference>
<evidence type="ECO:0000256" key="7">
    <source>
        <dbReference type="ARBA" id="ARBA00022617"/>
    </source>
</evidence>
<evidence type="ECO:0000256" key="26">
    <source>
        <dbReference type="SAM" id="Coils"/>
    </source>
</evidence>
<comment type="similarity">
    <text evidence="24">Belongs to the peroxidase family. XPO subfamily.</text>
</comment>
<comment type="subcellular location">
    <subcellularLocation>
        <location evidence="2">Membrane</location>
        <topology evidence="2">Single-pass membrane protein</topology>
    </subcellularLocation>
    <subcellularLocation>
        <location evidence="3">Secreted</location>
    </subcellularLocation>
</comment>
<organism evidence="29 30">
    <name type="scientific">Polyplax serrata</name>
    <name type="common">Common mouse louse</name>
    <dbReference type="NCBI Taxonomy" id="468196"/>
    <lineage>
        <taxon>Eukaryota</taxon>
        <taxon>Metazoa</taxon>
        <taxon>Ecdysozoa</taxon>
        <taxon>Arthropoda</taxon>
        <taxon>Hexapoda</taxon>
        <taxon>Insecta</taxon>
        <taxon>Pterygota</taxon>
        <taxon>Neoptera</taxon>
        <taxon>Paraneoptera</taxon>
        <taxon>Psocodea</taxon>
        <taxon>Troctomorpha</taxon>
        <taxon>Phthiraptera</taxon>
        <taxon>Anoplura</taxon>
        <taxon>Polyplacidae</taxon>
        <taxon>Polyplax</taxon>
    </lineage>
</organism>
<name>A0AAN8PE32_POLSC</name>
<feature type="domain" description="Ig-like" evidence="28">
    <location>
        <begin position="197"/>
        <end position="284"/>
    </location>
</feature>
<sequence length="1335" mass="150315">MLQYKVPTLDPSGSIKFNLFLQNNKLQRIPPGALKNLKRLSRFRLDSNALVCDCRMLWLVHHLKDKMSSTQTSAMCTYPAAMQGKDLITMSDEDFHCRKPAIVEEPRDVEVNFGGTASFHCKVDGDPKPEIIWLRNSNEIKMNDSRYSLLKDGTLMIEKTLEDDMGVYECVAKSSLGEAKSRKVRMDRVTTPEVGKPHFVRTPLDWSADTGDTVHLYCNADGDPRPQISWLFGENYITPSHKHRFEADGTLTIFSVQPQDSGIYRCVASNSFGSISSVSRLRVNVIPTFSTHPENLTLKAGGVAELVCVADGQPTPTITWYKGGRALTTGGRIFVLGQKLRIEHVKESDSGLYVCRADNVAGQAETTSQIVVKEDRQHLPPKLIHTPYNLEVPVGSTIELPCKADGEPQPVIVWRKDGVLLEQDRNHMKFSPVGSLRIRNVTYNDAGVYECSAVNDFGKVAAHGVLKIKDAIRSSPGDQFVKKAFEEASRDIDNAVDNTLRTFVNRPRTEQHLSAGELMRLVRFPNAAARQVARAAEVYERTLYLIRKQVEIGMKVQPGNDFSYKDILSPEQLTIIANLSGCMVHRPAINCSDMCFHGKYRTIDGTCNNMKHPMWGASLTAFDRVLSPIYEDGFSMPVGWTKSIKYHGFPKPSARLVSTRLIRTDEITPDDHITHMLMQWGQFLDHDLDHAIPSVSSESWGGINCKKSCDYSAPCYPIEVPPNDPRVKNRRCIDVVRSSAVCGSGQTSVFWANVQPREQINQLTAYIDASQVYGFSTDVANVLRNFTNDYGRLREGFPYPGGKPMLPFAENHPNDCRRDPGESEIECFLAGDIRSNEQLGLLAMHTIWFREHNRIAAELRALNTHWDGDTIYYEARKIVGAQMQHITYTHWLPLAIGEKGMEMLGEYTGYNADVSPGISNVFATAALRFGHSLINPVLERLNSSFQTIPQGNLLLQKAFFSPWRIMDEGGVDPLLRGLFTAPAKLKTPRQNLNSELTEHLFEFAHAVALDLAAINIQRGRDHALPEYNAFRKFCNLTVAETFDDLRGEISSQSVRDELKELYGHPGNIDVWVGGILEDQVDGAKVGPTFRCLLVEQFKRLREGDRFWYENPGVFKPDQLREIKQSSLARVLCDNGDNIEEVTKNVFILPKKQGGYVSCAKIPQIDLRFWAECSNDCSGRFNIFSGVSTSISRTRRSPNSKLPISQLSELNRLYNEVQLDDDVNEDRLEGMETVLEEFQKTLKQIKRRLRKLSLQCHNKGNSTKVHTHQHNHHAQCNDNGHKRINGETWSKDTCTQCQCQDKQITCTKVLCPKLTCEKQETKTGDCCPSCPAEKRE</sequence>
<evidence type="ECO:0000256" key="3">
    <source>
        <dbReference type="ARBA" id="ARBA00004613"/>
    </source>
</evidence>
<dbReference type="InterPro" id="IPR013106">
    <property type="entry name" value="Ig_V-set"/>
</dbReference>
<evidence type="ECO:0000256" key="12">
    <source>
        <dbReference type="ARBA" id="ARBA00022989"/>
    </source>
</evidence>
<dbReference type="GO" id="GO:0020037">
    <property type="term" value="F:heme binding"/>
    <property type="evidence" value="ECO:0007669"/>
    <property type="project" value="InterPro"/>
</dbReference>
<dbReference type="Pfam" id="PF07679">
    <property type="entry name" value="I-set"/>
    <property type="match status" value="4"/>
</dbReference>
<evidence type="ECO:0000256" key="2">
    <source>
        <dbReference type="ARBA" id="ARBA00004167"/>
    </source>
</evidence>
<dbReference type="FunFam" id="2.60.40.10:FF:000008">
    <property type="entry name" value="roundabout homolog 2 isoform X2"/>
    <property type="match status" value="1"/>
</dbReference>
<reference evidence="29 30" key="1">
    <citation type="submission" date="2023-10" db="EMBL/GenBank/DDBJ databases">
        <title>Genomes of two closely related lineages of the louse Polyplax serrata with different host specificities.</title>
        <authorList>
            <person name="Martinu J."/>
            <person name="Tarabai H."/>
            <person name="Stefka J."/>
            <person name="Hypsa V."/>
        </authorList>
    </citation>
    <scope>NUCLEOTIDE SEQUENCE [LARGE SCALE GENOMIC DNA]</scope>
    <source>
        <strain evidence="29">HR10_N</strain>
    </source>
</reference>
<evidence type="ECO:0000256" key="13">
    <source>
        <dbReference type="ARBA" id="ARBA00023002"/>
    </source>
</evidence>
<evidence type="ECO:0000256" key="5">
    <source>
        <dbReference type="ARBA" id="ARBA00022559"/>
    </source>
</evidence>
<dbReference type="InterPro" id="IPR000483">
    <property type="entry name" value="Cys-rich_flank_reg_C"/>
</dbReference>
<keyword evidence="17" id="KW-0325">Glycoprotein</keyword>
<keyword evidence="6" id="KW-0433">Leucine-rich repeat</keyword>
<dbReference type="SMART" id="SM00214">
    <property type="entry name" value="VWC"/>
    <property type="match status" value="1"/>
</dbReference>
<feature type="coiled-coil region" evidence="26">
    <location>
        <begin position="1227"/>
        <end position="1254"/>
    </location>
</feature>
<dbReference type="FunFam" id="2.60.40.10:FF:000032">
    <property type="entry name" value="palladin isoform X1"/>
    <property type="match status" value="1"/>
</dbReference>
<keyword evidence="11" id="KW-0677">Repeat</keyword>
<dbReference type="GO" id="GO:0016020">
    <property type="term" value="C:membrane"/>
    <property type="evidence" value="ECO:0007669"/>
    <property type="project" value="UniProtKB-SubCell"/>
</dbReference>
<evidence type="ECO:0000256" key="21">
    <source>
        <dbReference type="ARBA" id="ARBA00048396"/>
    </source>
</evidence>
<dbReference type="InterPro" id="IPR003598">
    <property type="entry name" value="Ig_sub2"/>
</dbReference>
<evidence type="ECO:0008006" key="31">
    <source>
        <dbReference type="Google" id="ProtNLM"/>
    </source>
</evidence>
<evidence type="ECO:0000256" key="20">
    <source>
        <dbReference type="ARBA" id="ARBA00047610"/>
    </source>
</evidence>
<evidence type="ECO:0000256" key="18">
    <source>
        <dbReference type="ARBA" id="ARBA00023319"/>
    </source>
</evidence>
<evidence type="ECO:0000256" key="24">
    <source>
        <dbReference type="ARBA" id="ARBA00061342"/>
    </source>
</evidence>
<dbReference type="Gene3D" id="6.20.200.20">
    <property type="match status" value="1"/>
</dbReference>
<keyword evidence="15" id="KW-0472">Membrane</keyword>
<feature type="domain" description="Ig-like" evidence="28">
    <location>
        <begin position="100"/>
        <end position="185"/>
    </location>
</feature>
<dbReference type="InterPro" id="IPR007110">
    <property type="entry name" value="Ig-like_dom"/>
</dbReference>
<dbReference type="InterPro" id="IPR032675">
    <property type="entry name" value="LRR_dom_sf"/>
</dbReference>
<dbReference type="SMART" id="SM00406">
    <property type="entry name" value="IGv"/>
    <property type="match status" value="2"/>
</dbReference>
<evidence type="ECO:0000256" key="10">
    <source>
        <dbReference type="ARBA" id="ARBA00022729"/>
    </source>
</evidence>
<dbReference type="GO" id="GO:0006979">
    <property type="term" value="P:response to oxidative stress"/>
    <property type="evidence" value="ECO:0007669"/>
    <property type="project" value="InterPro"/>
</dbReference>
<comment type="catalytic activity">
    <reaction evidence="20">
        <text>L-lysyl-[collagen] + L-methionyl-[collagen] + H2O2 = [collagen]-L-lysyl-N-S-L-methionyl-[collagen] + 2 H2O + H(+)</text>
        <dbReference type="Rhea" id="RHEA:66020"/>
        <dbReference type="Rhea" id="RHEA-COMP:12751"/>
        <dbReference type="Rhea" id="RHEA-COMP:16949"/>
        <dbReference type="Rhea" id="RHEA-COMP:16951"/>
        <dbReference type="ChEBI" id="CHEBI:15377"/>
        <dbReference type="ChEBI" id="CHEBI:15378"/>
        <dbReference type="ChEBI" id="CHEBI:16044"/>
        <dbReference type="ChEBI" id="CHEBI:16240"/>
        <dbReference type="ChEBI" id="CHEBI:29969"/>
        <dbReference type="ChEBI" id="CHEBI:166867"/>
    </reaction>
    <physiologicalReaction direction="left-to-right" evidence="20">
        <dbReference type="Rhea" id="RHEA:66021"/>
    </physiologicalReaction>
</comment>
<dbReference type="Pfam" id="PF03098">
    <property type="entry name" value="An_peroxidase"/>
    <property type="match status" value="1"/>
</dbReference>
<dbReference type="GO" id="GO:0046872">
    <property type="term" value="F:metal ion binding"/>
    <property type="evidence" value="ECO:0007669"/>
    <property type="project" value="UniProtKB-KW"/>
</dbReference>
<comment type="catalytic activity">
    <reaction evidence="22">
        <text>L-tyrosyl-[protein] + bromide + H2O2 + H(+) = 3-bromo-L-tyrosyl-[protein] + 2 H2O</text>
        <dbReference type="Rhea" id="RHEA:69360"/>
        <dbReference type="Rhea" id="RHEA-COMP:10136"/>
        <dbReference type="Rhea" id="RHEA-COMP:17686"/>
        <dbReference type="ChEBI" id="CHEBI:15377"/>
        <dbReference type="ChEBI" id="CHEBI:15378"/>
        <dbReference type="ChEBI" id="CHEBI:15858"/>
        <dbReference type="ChEBI" id="CHEBI:16240"/>
        <dbReference type="ChEBI" id="CHEBI:46858"/>
        <dbReference type="ChEBI" id="CHEBI:183512"/>
    </reaction>
    <physiologicalReaction direction="left-to-right" evidence="22">
        <dbReference type="Rhea" id="RHEA:69361"/>
    </physiologicalReaction>
</comment>
<dbReference type="SUPFAM" id="SSF48113">
    <property type="entry name" value="Heme-dependent peroxidases"/>
    <property type="match status" value="1"/>
</dbReference>
<keyword evidence="18" id="KW-0393">Immunoglobulin domain</keyword>
<dbReference type="Pfam" id="PF00093">
    <property type="entry name" value="VWC"/>
    <property type="match status" value="1"/>
</dbReference>
<dbReference type="InterPro" id="IPR034824">
    <property type="entry name" value="Peroxidasin_peroxidase"/>
</dbReference>
<evidence type="ECO:0000256" key="6">
    <source>
        <dbReference type="ARBA" id="ARBA00022614"/>
    </source>
</evidence>
<feature type="domain" description="VWFC" evidence="27">
    <location>
        <begin position="1273"/>
        <end position="1330"/>
    </location>
</feature>
<feature type="domain" description="Ig-like" evidence="28">
    <location>
        <begin position="381"/>
        <end position="467"/>
    </location>
</feature>
<dbReference type="EMBL" id="JAWJWE010000036">
    <property type="protein sequence ID" value="KAK6628757.1"/>
    <property type="molecule type" value="Genomic_DNA"/>
</dbReference>
<evidence type="ECO:0000256" key="4">
    <source>
        <dbReference type="ARBA" id="ARBA00022525"/>
    </source>
</evidence>
<keyword evidence="9 25" id="KW-0479">Metal-binding</keyword>
<keyword evidence="14 25" id="KW-0408">Iron</keyword>
<dbReference type="InterPro" id="IPR013783">
    <property type="entry name" value="Ig-like_fold"/>
</dbReference>
<evidence type="ECO:0000256" key="8">
    <source>
        <dbReference type="ARBA" id="ARBA00022692"/>
    </source>
</evidence>
<keyword evidence="13" id="KW-0560">Oxidoreductase</keyword>
<evidence type="ECO:0000256" key="23">
    <source>
        <dbReference type="ARBA" id="ARBA00049501"/>
    </source>
</evidence>
<keyword evidence="8" id="KW-0812">Transmembrane</keyword>
<feature type="domain" description="Ig-like" evidence="28">
    <location>
        <begin position="287"/>
        <end position="371"/>
    </location>
</feature>
<dbReference type="InterPro" id="IPR003599">
    <property type="entry name" value="Ig_sub"/>
</dbReference>
<dbReference type="FunFam" id="2.60.40.10:FF:000189">
    <property type="entry name" value="Neogenin isoform 3"/>
    <property type="match status" value="1"/>
</dbReference>
<dbReference type="PROSITE" id="PS50292">
    <property type="entry name" value="PEROXIDASE_3"/>
    <property type="match status" value="1"/>
</dbReference>
<gene>
    <name evidence="29" type="ORF">RUM43_002573</name>
</gene>
<dbReference type="PROSITE" id="PS50835">
    <property type="entry name" value="IG_LIKE"/>
    <property type="match status" value="4"/>
</dbReference>
<dbReference type="InterPro" id="IPR010255">
    <property type="entry name" value="Haem_peroxidase_sf"/>
</dbReference>
<dbReference type="Gene3D" id="1.10.640.10">
    <property type="entry name" value="Haem peroxidase domain superfamily, animal type"/>
    <property type="match status" value="1"/>
</dbReference>
<dbReference type="FunFam" id="2.60.40.10:FF:000004">
    <property type="entry name" value="DCC isoform 1"/>
    <property type="match status" value="1"/>
</dbReference>
<dbReference type="SMART" id="SM00408">
    <property type="entry name" value="IGc2"/>
    <property type="match status" value="4"/>
</dbReference>
<comment type="catalytic activity">
    <reaction evidence="19">
        <text>bromide + H2O2 = hypobromite + H2O</text>
        <dbReference type="Rhea" id="RHEA:66016"/>
        <dbReference type="ChEBI" id="CHEBI:15377"/>
        <dbReference type="ChEBI" id="CHEBI:15858"/>
        <dbReference type="ChEBI" id="CHEBI:16240"/>
        <dbReference type="ChEBI" id="CHEBI:29250"/>
    </reaction>
    <physiologicalReaction direction="left-to-right" evidence="19">
        <dbReference type="Rhea" id="RHEA:66017"/>
    </physiologicalReaction>
</comment>
<comment type="catalytic activity">
    <reaction evidence="23">
        <text>hypobromite + L-tyrosyl-[protein] + H(+) = 3-bromo-L-tyrosyl-[protein] + H2O</text>
        <dbReference type="Rhea" id="RHEA:69356"/>
        <dbReference type="Rhea" id="RHEA-COMP:10136"/>
        <dbReference type="Rhea" id="RHEA-COMP:17686"/>
        <dbReference type="ChEBI" id="CHEBI:15377"/>
        <dbReference type="ChEBI" id="CHEBI:15378"/>
        <dbReference type="ChEBI" id="CHEBI:29250"/>
        <dbReference type="ChEBI" id="CHEBI:46858"/>
        <dbReference type="ChEBI" id="CHEBI:183512"/>
    </reaction>
    <physiologicalReaction direction="left-to-right" evidence="23">
        <dbReference type="Rhea" id="RHEA:69357"/>
    </physiologicalReaction>
</comment>
<dbReference type="SMART" id="SM00409">
    <property type="entry name" value="IG"/>
    <property type="match status" value="4"/>
</dbReference>
<dbReference type="SUPFAM" id="SSF52058">
    <property type="entry name" value="L domain-like"/>
    <property type="match status" value="1"/>
</dbReference>
<dbReference type="FunFam" id="1.10.640.10:FF:000001">
    <property type="entry name" value="Peroxidasin homolog"/>
    <property type="match status" value="1"/>
</dbReference>
<evidence type="ECO:0000259" key="28">
    <source>
        <dbReference type="PROSITE" id="PS50835"/>
    </source>
</evidence>
<dbReference type="SUPFAM" id="SSF48726">
    <property type="entry name" value="Immunoglobulin"/>
    <property type="match status" value="4"/>
</dbReference>
<keyword evidence="4" id="KW-0964">Secreted</keyword>
<dbReference type="InterPro" id="IPR013098">
    <property type="entry name" value="Ig_I-set"/>
</dbReference>
<comment type="catalytic activity">
    <reaction evidence="21">
        <text>L-lysyl-[collagen] + L-methionyl-[collagen] + hypobromite = [collagen]-L-lysyl-N-S-L-methionyl-[collagen] + bromide + H2O + H(+)</text>
        <dbReference type="Rhea" id="RHEA:66024"/>
        <dbReference type="Rhea" id="RHEA-COMP:12751"/>
        <dbReference type="Rhea" id="RHEA-COMP:16949"/>
        <dbReference type="Rhea" id="RHEA-COMP:16951"/>
        <dbReference type="ChEBI" id="CHEBI:15377"/>
        <dbReference type="ChEBI" id="CHEBI:15378"/>
        <dbReference type="ChEBI" id="CHEBI:15858"/>
        <dbReference type="ChEBI" id="CHEBI:16044"/>
        <dbReference type="ChEBI" id="CHEBI:29250"/>
        <dbReference type="ChEBI" id="CHEBI:29969"/>
        <dbReference type="ChEBI" id="CHEBI:166867"/>
    </reaction>
    <physiologicalReaction direction="left-to-right" evidence="21">
        <dbReference type="Rhea" id="RHEA:66025"/>
    </physiologicalReaction>
</comment>
<dbReference type="CDD" id="cd00096">
    <property type="entry name" value="Ig"/>
    <property type="match status" value="1"/>
</dbReference>
<dbReference type="PROSITE" id="PS50184">
    <property type="entry name" value="VWFC_2"/>
    <property type="match status" value="1"/>
</dbReference>
<keyword evidence="26" id="KW-0175">Coiled coil</keyword>
<dbReference type="SMART" id="SM00082">
    <property type="entry name" value="LRRCT"/>
    <property type="match status" value="1"/>
</dbReference>
<dbReference type="InterPro" id="IPR019791">
    <property type="entry name" value="Haem_peroxidase_animal"/>
</dbReference>
<evidence type="ECO:0000256" key="1">
    <source>
        <dbReference type="ARBA" id="ARBA00001970"/>
    </source>
</evidence>
<keyword evidence="12" id="KW-1133">Transmembrane helix</keyword>
<dbReference type="Gene3D" id="2.60.40.10">
    <property type="entry name" value="Immunoglobulins"/>
    <property type="match status" value="4"/>
</dbReference>
<evidence type="ECO:0000256" key="15">
    <source>
        <dbReference type="ARBA" id="ARBA00023136"/>
    </source>
</evidence>
<keyword evidence="10" id="KW-0732">Signal</keyword>
<dbReference type="Proteomes" id="UP001372834">
    <property type="component" value="Unassembled WGS sequence"/>
</dbReference>
<dbReference type="SUPFAM" id="SSF57603">
    <property type="entry name" value="FnI-like domain"/>
    <property type="match status" value="1"/>
</dbReference>
<evidence type="ECO:0000256" key="25">
    <source>
        <dbReference type="PIRSR" id="PIRSR619791-2"/>
    </source>
</evidence>
<dbReference type="PANTHER" id="PTHR11475">
    <property type="entry name" value="OXIDASE/PEROXIDASE"/>
    <property type="match status" value="1"/>
</dbReference>
<evidence type="ECO:0000256" key="19">
    <source>
        <dbReference type="ARBA" id="ARBA00047544"/>
    </source>
</evidence>
<dbReference type="GO" id="GO:0004601">
    <property type="term" value="F:peroxidase activity"/>
    <property type="evidence" value="ECO:0007669"/>
    <property type="project" value="UniProtKB-KW"/>
</dbReference>
<dbReference type="CDD" id="cd09826">
    <property type="entry name" value="peroxidasin_like"/>
    <property type="match status" value="1"/>
</dbReference>
<dbReference type="PANTHER" id="PTHR11475:SF58">
    <property type="entry name" value="PEROXIDASIN"/>
    <property type="match status" value="1"/>
</dbReference>
<dbReference type="PROSITE" id="PS01208">
    <property type="entry name" value="VWFC_1"/>
    <property type="match status" value="1"/>
</dbReference>
<accession>A0AAN8PE32</accession>
<dbReference type="InterPro" id="IPR001007">
    <property type="entry name" value="VWF_dom"/>
</dbReference>
<evidence type="ECO:0000313" key="30">
    <source>
        <dbReference type="Proteomes" id="UP001372834"/>
    </source>
</evidence>